<organism evidence="1 2">
    <name type="scientific">Hibiscus trionum</name>
    <name type="common">Flower of an hour</name>
    <dbReference type="NCBI Taxonomy" id="183268"/>
    <lineage>
        <taxon>Eukaryota</taxon>
        <taxon>Viridiplantae</taxon>
        <taxon>Streptophyta</taxon>
        <taxon>Embryophyta</taxon>
        <taxon>Tracheophyta</taxon>
        <taxon>Spermatophyta</taxon>
        <taxon>Magnoliopsida</taxon>
        <taxon>eudicotyledons</taxon>
        <taxon>Gunneridae</taxon>
        <taxon>Pentapetalae</taxon>
        <taxon>rosids</taxon>
        <taxon>malvids</taxon>
        <taxon>Malvales</taxon>
        <taxon>Malvaceae</taxon>
        <taxon>Malvoideae</taxon>
        <taxon>Hibiscus</taxon>
    </lineage>
</organism>
<accession>A0A9W7J649</accession>
<sequence>MEPLKAPGLDEIHAMFYQKNWEIVRESVCNFVRQSFSGDRIPMDVNRTSIVLIPKIKELENFVHFRPISLCPVIYKVLTKCIVNRLKPLSTCLDISDSCEFCVEAMYNG</sequence>
<evidence type="ECO:0000313" key="1">
    <source>
        <dbReference type="EMBL" id="GMJ08827.1"/>
    </source>
</evidence>
<evidence type="ECO:0008006" key="3">
    <source>
        <dbReference type="Google" id="ProtNLM"/>
    </source>
</evidence>
<reference evidence="1" key="1">
    <citation type="submission" date="2023-05" db="EMBL/GenBank/DDBJ databases">
        <title>Genome and transcriptome analyses reveal genes involved in the formation of fine ridges on petal epidermal cells in Hibiscus trionum.</title>
        <authorList>
            <person name="Koshimizu S."/>
            <person name="Masuda S."/>
            <person name="Ishii T."/>
            <person name="Shirasu K."/>
            <person name="Hoshino A."/>
            <person name="Arita M."/>
        </authorList>
    </citation>
    <scope>NUCLEOTIDE SEQUENCE</scope>
    <source>
        <strain evidence="1">Hamamatsu line</strain>
    </source>
</reference>
<proteinExistence type="predicted"/>
<gene>
    <name evidence="1" type="ORF">HRI_004551900</name>
</gene>
<dbReference type="OrthoDB" id="1002573at2759"/>
<name>A0A9W7J649_HIBTR</name>
<dbReference type="AlphaFoldDB" id="A0A9W7J649"/>
<dbReference type="PANTHER" id="PTHR19446">
    <property type="entry name" value="REVERSE TRANSCRIPTASES"/>
    <property type="match status" value="1"/>
</dbReference>
<evidence type="ECO:0000313" key="2">
    <source>
        <dbReference type="Proteomes" id="UP001165190"/>
    </source>
</evidence>
<protein>
    <recommendedName>
        <fullName evidence="3">Reverse transcriptase</fullName>
    </recommendedName>
</protein>
<keyword evidence="2" id="KW-1185">Reference proteome</keyword>
<comment type="caution">
    <text evidence="1">The sequence shown here is derived from an EMBL/GenBank/DDBJ whole genome shotgun (WGS) entry which is preliminary data.</text>
</comment>
<dbReference type="EMBL" id="BSYR01000052">
    <property type="protein sequence ID" value="GMJ08827.1"/>
    <property type="molecule type" value="Genomic_DNA"/>
</dbReference>
<dbReference type="Proteomes" id="UP001165190">
    <property type="component" value="Unassembled WGS sequence"/>
</dbReference>